<evidence type="ECO:0000259" key="7">
    <source>
        <dbReference type="PROSITE" id="PS50103"/>
    </source>
</evidence>
<evidence type="ECO:0000313" key="9">
    <source>
        <dbReference type="Proteomes" id="UP000014071"/>
    </source>
</evidence>
<dbReference type="HOGENOM" id="CLU_573804_0_0_1"/>
<dbReference type="FunFam" id="4.10.1000.10:FF:000001">
    <property type="entry name" value="zinc finger CCCH domain-containing protein 15-like"/>
    <property type="match status" value="1"/>
</dbReference>
<dbReference type="InterPro" id="IPR036855">
    <property type="entry name" value="Znf_CCCH_sf"/>
</dbReference>
<dbReference type="EMBL" id="DF238801">
    <property type="protein sequence ID" value="GAC96321.1"/>
    <property type="molecule type" value="Genomic_DNA"/>
</dbReference>
<accession>R9P4R6</accession>
<evidence type="ECO:0000256" key="6">
    <source>
        <dbReference type="SAM" id="MobiDB-lite"/>
    </source>
</evidence>
<evidence type="ECO:0000256" key="2">
    <source>
        <dbReference type="ARBA" id="ARBA00022737"/>
    </source>
</evidence>
<feature type="domain" description="C3H1-type" evidence="7">
    <location>
        <begin position="391"/>
        <end position="419"/>
    </location>
</feature>
<organism evidence="8 9">
    <name type="scientific">Pseudozyma hubeiensis (strain SY62)</name>
    <name type="common">Yeast</name>
    <dbReference type="NCBI Taxonomy" id="1305764"/>
    <lineage>
        <taxon>Eukaryota</taxon>
        <taxon>Fungi</taxon>
        <taxon>Dikarya</taxon>
        <taxon>Basidiomycota</taxon>
        <taxon>Ustilaginomycotina</taxon>
        <taxon>Ustilaginomycetes</taxon>
        <taxon>Ustilaginales</taxon>
        <taxon>Ustilaginaceae</taxon>
        <taxon>Pseudozyma</taxon>
    </lineage>
</organism>
<reference evidence="9" key="1">
    <citation type="journal article" date="2013" name="Genome Announc.">
        <title>Draft genome sequence of the basidiomycetous yeast-like fungus Pseudozyma hubeiensis SY62, which produces an abundant amount of the biosurfactant mannosylerythritol lipids.</title>
        <authorList>
            <person name="Konishi M."/>
            <person name="Hatada Y."/>
            <person name="Horiuchi J."/>
        </authorList>
    </citation>
    <scope>NUCLEOTIDE SEQUENCE [LARGE SCALE GENOMIC DNA]</scope>
    <source>
        <strain evidence="9">SY62</strain>
    </source>
</reference>
<sequence length="476" mass="52887">MPQNQYSYHKLMRKLVRCAALPIGFGWIRMDVPLLSDADLILYVGLKTVLEARRSASASCLDGPAGCFTTFLLNAMNPDDKMFEPNRHCDNTLSQSTPVPTFAADQEESMLRLSQLRLSATGSLPQQLPPPELSWPEGDLGFHHEWSLPSSTAPNVSSGSTITESSCHSLDLNADRYKWPSFPSWNMNAPVLNGYDATSLYQPTIVPETGFCPGGQALPSLASSQARPPSLSLDLGLGQDFNRISACHYTQPLLALQPHRLCQLNIPNQTPSGTSCLRTSLDTQTPTQPAALATSAMATSQSTMSLAASRNLLSTVPDRFGMSDCSHQANNRNELHQRHPGSIQQPSGLDQQCFDQRSAQFAHPEHGSRSGYGDRAERPQGSSPFNQKTEEYKSELCRNWEEKGSYYYRSRCQFAHGEHELRKVERNPRWKSRLCKRYQLFIHDPNSKPEQVASINRARRSSLLQRVGIVPSPSNN</sequence>
<dbReference type="Gene3D" id="4.10.1000.10">
    <property type="entry name" value="Zinc finger, CCCH-type"/>
    <property type="match status" value="1"/>
</dbReference>
<dbReference type="eggNOG" id="KOG1677">
    <property type="taxonomic scope" value="Eukaryota"/>
</dbReference>
<keyword evidence="2" id="KW-0677">Repeat</keyword>
<protein>
    <recommendedName>
        <fullName evidence="7">C3H1-type domain-containing protein</fullName>
    </recommendedName>
</protein>
<dbReference type="InterPro" id="IPR045877">
    <property type="entry name" value="ZFP36-like"/>
</dbReference>
<dbReference type="AlphaFoldDB" id="R9P4R6"/>
<dbReference type="PANTHER" id="PTHR12547:SF18">
    <property type="entry name" value="PROTEIN TIS11"/>
    <property type="match status" value="1"/>
</dbReference>
<dbReference type="PANTHER" id="PTHR12547">
    <property type="entry name" value="CCCH ZINC FINGER/TIS11-RELATED"/>
    <property type="match status" value="1"/>
</dbReference>
<keyword evidence="4 5" id="KW-0862">Zinc</keyword>
<dbReference type="SUPFAM" id="SSF90229">
    <property type="entry name" value="CCCH zinc finger"/>
    <property type="match status" value="1"/>
</dbReference>
<feature type="region of interest" description="Disordered" evidence="6">
    <location>
        <begin position="361"/>
        <end position="390"/>
    </location>
</feature>
<evidence type="ECO:0000256" key="5">
    <source>
        <dbReference type="PROSITE-ProRule" id="PRU00723"/>
    </source>
</evidence>
<keyword evidence="3 5" id="KW-0863">Zinc-finger</keyword>
<keyword evidence="1 5" id="KW-0479">Metal-binding</keyword>
<gene>
    <name evidence="8" type="ORF">PHSY_003901</name>
</gene>
<evidence type="ECO:0000256" key="1">
    <source>
        <dbReference type="ARBA" id="ARBA00022723"/>
    </source>
</evidence>
<dbReference type="OrthoDB" id="410307at2759"/>
<proteinExistence type="predicted"/>
<name>R9P4R6_PSEHS</name>
<dbReference type="STRING" id="1305764.R9P4R6"/>
<dbReference type="GeneID" id="24109187"/>
<dbReference type="RefSeq" id="XP_012189908.1">
    <property type="nucleotide sequence ID" value="XM_012334518.1"/>
</dbReference>
<evidence type="ECO:0000313" key="8">
    <source>
        <dbReference type="EMBL" id="GAC96321.1"/>
    </source>
</evidence>
<dbReference type="PROSITE" id="PS50103">
    <property type="entry name" value="ZF_C3H1"/>
    <property type="match status" value="1"/>
</dbReference>
<dbReference type="Proteomes" id="UP000014071">
    <property type="component" value="Unassembled WGS sequence"/>
</dbReference>
<dbReference type="GO" id="GO:0008270">
    <property type="term" value="F:zinc ion binding"/>
    <property type="evidence" value="ECO:0007669"/>
    <property type="project" value="UniProtKB-KW"/>
</dbReference>
<evidence type="ECO:0000256" key="4">
    <source>
        <dbReference type="ARBA" id="ARBA00022833"/>
    </source>
</evidence>
<feature type="compositionally biased region" description="Basic and acidic residues" evidence="6">
    <location>
        <begin position="363"/>
        <end position="378"/>
    </location>
</feature>
<keyword evidence="9" id="KW-1185">Reference proteome</keyword>
<feature type="zinc finger region" description="C3H1-type" evidence="5">
    <location>
        <begin position="391"/>
        <end position="419"/>
    </location>
</feature>
<evidence type="ECO:0000256" key="3">
    <source>
        <dbReference type="ARBA" id="ARBA00022771"/>
    </source>
</evidence>
<dbReference type="GO" id="GO:0003729">
    <property type="term" value="F:mRNA binding"/>
    <property type="evidence" value="ECO:0007669"/>
    <property type="project" value="InterPro"/>
</dbReference>
<dbReference type="InterPro" id="IPR000571">
    <property type="entry name" value="Znf_CCCH"/>
</dbReference>